<dbReference type="Proteomes" id="UP001164278">
    <property type="component" value="Segment"/>
</dbReference>
<name>A0A9X9E759_9CAUD</name>
<keyword evidence="2" id="KW-1185">Reference proteome</keyword>
<evidence type="ECO:0000313" key="2">
    <source>
        <dbReference type="Proteomes" id="UP001164278"/>
    </source>
</evidence>
<accession>A0A9X9E759</accession>
<reference evidence="1" key="1">
    <citation type="submission" date="2022-03" db="EMBL/GenBank/DDBJ databases">
        <authorList>
            <person name="Li D."/>
            <person name="Zhou Q."/>
            <person name="Cai R."/>
            <person name="Wang F."/>
            <person name="Qian M."/>
            <person name="Liu W."/>
            <person name="Pan L."/>
            <person name="Lin W."/>
            <person name="Tong Y."/>
            <person name="Cao L."/>
        </authorList>
    </citation>
    <scope>NUCLEOTIDE SEQUENCE</scope>
</reference>
<sequence>MYKTISSQAAANQGDSPVVDVPGRLVGVAVNVGFDAPTQISLMMNTPVGDGEVMYDRGNTATSANVAGVKYIPAPPDMPVGNNRYFLRFSAASANPRNIAWYYDDMPAVY</sequence>
<dbReference type="EMBL" id="OM897575">
    <property type="protein sequence ID" value="UOL49079.1"/>
    <property type="molecule type" value="Genomic_DNA"/>
</dbReference>
<protein>
    <submittedName>
        <fullName evidence="1">Uncharacterized protein</fullName>
    </submittedName>
</protein>
<proteinExistence type="predicted"/>
<organism evidence="1 2">
    <name type="scientific">Leptolyngbya phage Lbo240-yong1</name>
    <dbReference type="NCBI Taxonomy" id="2928836"/>
    <lineage>
        <taxon>Viruses</taxon>
        <taxon>Duplodnaviria</taxon>
        <taxon>Heunggongvirae</taxon>
        <taxon>Uroviricota</taxon>
        <taxon>Caudoviricetes</taxon>
        <taxon>Saffermanviridae</taxon>
        <taxon>Wumpquatrovirus</taxon>
        <taxon>Wumpquatrovirus Lbo240yong1</taxon>
    </lineage>
</organism>
<evidence type="ECO:0000313" key="1">
    <source>
        <dbReference type="EMBL" id="UOL49079.1"/>
    </source>
</evidence>